<proteinExistence type="predicted"/>
<protein>
    <submittedName>
        <fullName evidence="1">Uncharacterized protein</fullName>
    </submittedName>
</protein>
<dbReference type="AlphaFoldDB" id="A0A059BCI9"/>
<dbReference type="EMBL" id="KK198759">
    <property type="protein sequence ID" value="KCW63601.1"/>
    <property type="molecule type" value="Genomic_DNA"/>
</dbReference>
<sequence>MIESLVRCDKIPCSNYSGLSFRSSVQFPLIIVPSRIFLALNLGPLSWGHFLSLVHGTVKYVEQEQAIDGHVPFQSVCANFQVQLAQIFDSCPLIKPALQSSAGSFSATRAVGPRVAWGSLSGRAVATSGGTVPARHGAGCRPLVSGAETIRAHGRRRQGSQYGSRDRGRLGFVLPISLRYACSMRFRELT</sequence>
<gene>
    <name evidence="1" type="ORF">EUGRSUZ_G01228</name>
</gene>
<evidence type="ECO:0000313" key="1">
    <source>
        <dbReference type="EMBL" id="KCW63601.1"/>
    </source>
</evidence>
<organism evidence="1">
    <name type="scientific">Eucalyptus grandis</name>
    <name type="common">Flooded gum</name>
    <dbReference type="NCBI Taxonomy" id="71139"/>
    <lineage>
        <taxon>Eukaryota</taxon>
        <taxon>Viridiplantae</taxon>
        <taxon>Streptophyta</taxon>
        <taxon>Embryophyta</taxon>
        <taxon>Tracheophyta</taxon>
        <taxon>Spermatophyta</taxon>
        <taxon>Magnoliopsida</taxon>
        <taxon>eudicotyledons</taxon>
        <taxon>Gunneridae</taxon>
        <taxon>Pentapetalae</taxon>
        <taxon>rosids</taxon>
        <taxon>malvids</taxon>
        <taxon>Myrtales</taxon>
        <taxon>Myrtaceae</taxon>
        <taxon>Myrtoideae</taxon>
        <taxon>Eucalypteae</taxon>
        <taxon>Eucalyptus</taxon>
    </lineage>
</organism>
<accession>A0A059BCI9</accession>
<dbReference type="InParanoid" id="A0A059BCI9"/>
<reference evidence="1" key="1">
    <citation type="submission" date="2013-07" db="EMBL/GenBank/DDBJ databases">
        <title>The genome of Eucalyptus grandis.</title>
        <authorList>
            <person name="Schmutz J."/>
            <person name="Hayes R."/>
            <person name="Myburg A."/>
            <person name="Tuskan G."/>
            <person name="Grattapaglia D."/>
            <person name="Rokhsar D.S."/>
        </authorList>
    </citation>
    <scope>NUCLEOTIDE SEQUENCE</scope>
    <source>
        <tissue evidence="1">Leaf extractions</tissue>
    </source>
</reference>
<name>A0A059BCI9_EUCGR</name>
<dbReference type="Gramene" id="KCW63601">
    <property type="protein sequence ID" value="KCW63601"/>
    <property type="gene ID" value="EUGRSUZ_G01228"/>
</dbReference>